<dbReference type="EMBL" id="CADCTX010000109">
    <property type="protein sequence ID" value="CAA9301554.1"/>
    <property type="molecule type" value="Genomic_DNA"/>
</dbReference>
<gene>
    <name evidence="6" type="ORF">AVDCRST_MAG40-389</name>
</gene>
<evidence type="ECO:0000256" key="1">
    <source>
        <dbReference type="ARBA" id="ARBA00004651"/>
    </source>
</evidence>
<dbReference type="GO" id="GO:0005886">
    <property type="term" value="C:plasma membrane"/>
    <property type="evidence" value="ECO:0007669"/>
    <property type="project" value="UniProtKB-SubCell"/>
</dbReference>
<protein>
    <recommendedName>
        <fullName evidence="7">Potassium/proton antiporter</fullName>
    </recommendedName>
</protein>
<feature type="transmembrane region" description="Helical" evidence="5">
    <location>
        <begin position="32"/>
        <end position="52"/>
    </location>
</feature>
<comment type="subcellular location">
    <subcellularLocation>
        <location evidence="1">Cell membrane</location>
        <topology evidence="1">Multi-pass membrane protein</topology>
    </subcellularLocation>
</comment>
<evidence type="ECO:0000256" key="3">
    <source>
        <dbReference type="ARBA" id="ARBA00022449"/>
    </source>
</evidence>
<feature type="transmembrane region" description="Helical" evidence="5">
    <location>
        <begin position="6"/>
        <end position="25"/>
    </location>
</feature>
<keyword evidence="4" id="KW-0406">Ion transport</keyword>
<keyword evidence="5" id="KW-1133">Transmembrane helix</keyword>
<proteinExistence type="predicted"/>
<dbReference type="GO" id="GO:0006811">
    <property type="term" value="P:monoatomic ion transport"/>
    <property type="evidence" value="ECO:0007669"/>
    <property type="project" value="UniProtKB-KW"/>
</dbReference>
<keyword evidence="5" id="KW-0472">Membrane</keyword>
<evidence type="ECO:0000256" key="4">
    <source>
        <dbReference type="ARBA" id="ARBA00023065"/>
    </source>
</evidence>
<evidence type="ECO:0000256" key="5">
    <source>
        <dbReference type="SAM" id="Phobius"/>
    </source>
</evidence>
<evidence type="ECO:0008006" key="7">
    <source>
        <dbReference type="Google" id="ProtNLM"/>
    </source>
</evidence>
<keyword evidence="3" id="KW-0050">Antiport</keyword>
<evidence type="ECO:0000256" key="2">
    <source>
        <dbReference type="ARBA" id="ARBA00022448"/>
    </source>
</evidence>
<evidence type="ECO:0000313" key="6">
    <source>
        <dbReference type="EMBL" id="CAA9301554.1"/>
    </source>
</evidence>
<keyword evidence="2" id="KW-0813">Transport</keyword>
<keyword evidence="5" id="KW-0812">Transmembrane</keyword>
<dbReference type="GO" id="GO:0015297">
    <property type="term" value="F:antiporter activity"/>
    <property type="evidence" value="ECO:0007669"/>
    <property type="project" value="UniProtKB-KW"/>
</dbReference>
<name>A0A6J4KBP8_9BACT</name>
<dbReference type="PANTHER" id="PTHR32507:SF7">
    <property type="entry name" value="K(+)_H(+) ANTIPORTER NHAP2"/>
    <property type="match status" value="1"/>
</dbReference>
<accession>A0A6J4KBP8</accession>
<feature type="non-terminal residue" evidence="6">
    <location>
        <position position="70"/>
    </location>
</feature>
<dbReference type="PANTHER" id="PTHR32507">
    <property type="entry name" value="NA(+)/H(+) ANTIPORTER 1"/>
    <property type="match status" value="1"/>
</dbReference>
<reference evidence="6" key="1">
    <citation type="submission" date="2020-02" db="EMBL/GenBank/DDBJ databases">
        <authorList>
            <person name="Meier V. D."/>
        </authorList>
    </citation>
    <scope>NUCLEOTIDE SEQUENCE</scope>
    <source>
        <strain evidence="6">AVDCRST_MAG40</strain>
    </source>
</reference>
<sequence length="70" mass="7189">MDEGQLIFIAGALLAAGILASLIAGRVRVPGLVLFLATGMLVGSDGLGFITFDDYELARTIGVIALALIL</sequence>
<dbReference type="AlphaFoldDB" id="A0A6J4KBP8"/>
<organism evidence="6">
    <name type="scientific">uncultured Gemmatimonadaceae bacterium</name>
    <dbReference type="NCBI Taxonomy" id="246130"/>
    <lineage>
        <taxon>Bacteria</taxon>
        <taxon>Pseudomonadati</taxon>
        <taxon>Gemmatimonadota</taxon>
        <taxon>Gemmatimonadia</taxon>
        <taxon>Gemmatimonadales</taxon>
        <taxon>Gemmatimonadaceae</taxon>
        <taxon>environmental samples</taxon>
    </lineage>
</organism>